<sequence>MLVNHIQVAYVLQITPLEAKFMLAPHIERIREMVIPGKKGLDECARLVRKTDVVESLLLNIRFRHPSPELDGKGRIAYTIEKLKEAPLSLKKKIADDPGCLKSGKISGKFRALNSILEEESIKEIREILRQRGGYIDRKDTAMSQKKRRRAS</sequence>
<evidence type="ECO:0000313" key="1">
    <source>
        <dbReference type="EMBL" id="MCZ2570652.1"/>
    </source>
</evidence>
<dbReference type="Proteomes" id="UP001078742">
    <property type="component" value="Unassembled WGS sequence"/>
</dbReference>
<proteinExistence type="predicted"/>
<name>A0A9Q4IPP5_BACFG</name>
<dbReference type="AlphaFoldDB" id="A0A9Q4IPP5"/>
<comment type="caution">
    <text evidence="1">The sequence shown here is derived from an EMBL/GenBank/DDBJ whole genome shotgun (WGS) entry which is preliminary data.</text>
</comment>
<accession>A0A9Q4IPP5</accession>
<gene>
    <name evidence="1" type="ORF">O1420_04500</name>
</gene>
<reference evidence="1" key="1">
    <citation type="submission" date="2022-12" db="EMBL/GenBank/DDBJ databases">
        <title>Development of a Multilocus Sequence Typing Scheme for Bacteroides fragilis Based on Whole Genome Sequencing Data and Clinical Application.</title>
        <authorList>
            <person name="Nielsen F.D."/>
            <person name="Justesen U.S."/>
        </authorList>
    </citation>
    <scope>NUCLEOTIDE SEQUENCE</scope>
    <source>
        <strain evidence="1">BF_BC_VIB_DK_2012_57</strain>
    </source>
</reference>
<protein>
    <submittedName>
        <fullName evidence="1">Uncharacterized protein</fullName>
    </submittedName>
</protein>
<evidence type="ECO:0000313" key="2">
    <source>
        <dbReference type="Proteomes" id="UP001078742"/>
    </source>
</evidence>
<dbReference type="RefSeq" id="WP_011202818.1">
    <property type="nucleotide sequence ID" value="NZ_JADMXT010000001.1"/>
</dbReference>
<organism evidence="1 2">
    <name type="scientific">Bacteroides fragilis</name>
    <dbReference type="NCBI Taxonomy" id="817"/>
    <lineage>
        <taxon>Bacteria</taxon>
        <taxon>Pseudomonadati</taxon>
        <taxon>Bacteroidota</taxon>
        <taxon>Bacteroidia</taxon>
        <taxon>Bacteroidales</taxon>
        <taxon>Bacteroidaceae</taxon>
        <taxon>Bacteroides</taxon>
    </lineage>
</organism>
<dbReference type="EMBL" id="JAPUAV010000002">
    <property type="protein sequence ID" value="MCZ2570652.1"/>
    <property type="molecule type" value="Genomic_DNA"/>
</dbReference>